<keyword evidence="8" id="KW-1185">Reference proteome</keyword>
<dbReference type="InterPro" id="IPR036291">
    <property type="entry name" value="NAD(P)-bd_dom_sf"/>
</dbReference>
<dbReference type="Pfam" id="PF01408">
    <property type="entry name" value="GFO_IDH_MocA"/>
    <property type="match status" value="1"/>
</dbReference>
<comment type="catalytic activity">
    <reaction evidence="4">
        <text>myo-inositol + NAD(+) = scyllo-inosose + NADH + H(+)</text>
        <dbReference type="Rhea" id="RHEA:16949"/>
        <dbReference type="ChEBI" id="CHEBI:15378"/>
        <dbReference type="ChEBI" id="CHEBI:17268"/>
        <dbReference type="ChEBI" id="CHEBI:17811"/>
        <dbReference type="ChEBI" id="CHEBI:57540"/>
        <dbReference type="ChEBI" id="CHEBI:57945"/>
        <dbReference type="EC" id="1.1.1.18"/>
    </reaction>
</comment>
<gene>
    <name evidence="4" type="primary">iolG</name>
    <name evidence="7" type="ORF">NQ502_16615</name>
</gene>
<feature type="domain" description="Gfo/Idh/MocA-like oxidoreductase N-terminal" evidence="5">
    <location>
        <begin position="4"/>
        <end position="123"/>
    </location>
</feature>
<evidence type="ECO:0000259" key="5">
    <source>
        <dbReference type="Pfam" id="PF01408"/>
    </source>
</evidence>
<protein>
    <recommendedName>
        <fullName evidence="4">Inositol 2-dehydrogenase/D-chiro-inositol 3-dehydrogenase</fullName>
        <ecNumber evidence="4">1.1.1.18</ecNumber>
        <ecNumber evidence="4">1.1.1.369</ecNumber>
    </recommendedName>
    <alternativeName>
        <fullName evidence="4">Myo-inositol 2-dehydrogenase/D-chiro-inositol 3-dehydrogenase</fullName>
        <shortName evidence="4">MI 2-dehydrogenase/DCI 3-dehydrogenase</shortName>
    </alternativeName>
</protein>
<evidence type="ECO:0000256" key="1">
    <source>
        <dbReference type="ARBA" id="ARBA00010928"/>
    </source>
</evidence>
<accession>A0ABY5VG22</accession>
<dbReference type="SUPFAM" id="SSF55347">
    <property type="entry name" value="Glyceraldehyde-3-phosphate dehydrogenase-like, C-terminal domain"/>
    <property type="match status" value="1"/>
</dbReference>
<sequence>MELAIGVVGLGAIGRDHVKRFHERITGCKVVAVSEVNQEVGRRVAEQYGAKFYADGEELINSPEVQAVVVTTWDPAHAQYVLASIKAGKYVFCEKPLATEAAECEKILAAEQAFGRKIVQVGFMRRYDPGYTELKKTIEEGKIGQPLIVHACHRNMTHAATMTSEMSIKNSGVHEIDVLRWLLDDEYVSGQVVLPRQSRISAKEGLQDPQIMMLRTKQGICIDVEISQSSGYGYDIQCEVVGDLGTAKLPDPPGVITKTDCSRVTGIMPGWETRFVEAYNIEMQDWVDRVKNAQPLVGASAWDGYVACVTSNILGQCREEGGTSKEIVLPEKPEFYN</sequence>
<comment type="pathway">
    <text evidence="4">Polyol metabolism; myo-inositol degradation into acetyl-CoA; acetyl-CoA from myo-inositol: step 1/7.</text>
</comment>
<evidence type="ECO:0000256" key="2">
    <source>
        <dbReference type="ARBA" id="ARBA00023002"/>
    </source>
</evidence>
<evidence type="ECO:0000313" key="8">
    <source>
        <dbReference type="Proteomes" id="UP001060164"/>
    </source>
</evidence>
<dbReference type="InterPro" id="IPR000683">
    <property type="entry name" value="Gfo/Idh/MocA-like_OxRdtase_N"/>
</dbReference>
<dbReference type="Gene3D" id="3.40.50.720">
    <property type="entry name" value="NAD(P)-binding Rossmann-like Domain"/>
    <property type="match status" value="1"/>
</dbReference>
<dbReference type="HAMAP" id="MF_01671">
    <property type="entry name" value="IolG"/>
    <property type="match status" value="1"/>
</dbReference>
<dbReference type="Proteomes" id="UP001060164">
    <property type="component" value="Chromosome"/>
</dbReference>
<dbReference type="InterPro" id="IPR004104">
    <property type="entry name" value="Gfo/Idh/MocA-like_OxRdtase_C"/>
</dbReference>
<dbReference type="Gene3D" id="3.30.360.10">
    <property type="entry name" value="Dihydrodipicolinate Reductase, domain 2"/>
    <property type="match status" value="1"/>
</dbReference>
<dbReference type="RefSeq" id="WP_028527275.1">
    <property type="nucleotide sequence ID" value="NZ_CABLBR010000001.1"/>
</dbReference>
<evidence type="ECO:0000313" key="7">
    <source>
        <dbReference type="EMBL" id="UWP58973.1"/>
    </source>
</evidence>
<dbReference type="EC" id="1.1.1.18" evidence="4"/>
<dbReference type="PANTHER" id="PTHR43593">
    <property type="match status" value="1"/>
</dbReference>
<dbReference type="InterPro" id="IPR050424">
    <property type="entry name" value="Gfo-Idh-MocA_inositol_DH"/>
</dbReference>
<comment type="subunit">
    <text evidence="4">Homotetramer.</text>
</comment>
<dbReference type="SUPFAM" id="SSF51735">
    <property type="entry name" value="NAD(P)-binding Rossmann-fold domains"/>
    <property type="match status" value="1"/>
</dbReference>
<evidence type="ECO:0000256" key="4">
    <source>
        <dbReference type="HAMAP-Rule" id="MF_01671"/>
    </source>
</evidence>
<proteinExistence type="inferred from homology"/>
<comment type="catalytic activity">
    <reaction evidence="4">
        <text>1D-chiro-inositol + NAD(+) = scyllo-inosine + NADH + H(+)</text>
        <dbReference type="Rhea" id="RHEA:25832"/>
        <dbReference type="ChEBI" id="CHEBI:15378"/>
        <dbReference type="ChEBI" id="CHEBI:27372"/>
        <dbReference type="ChEBI" id="CHEBI:50920"/>
        <dbReference type="ChEBI" id="CHEBI:57540"/>
        <dbReference type="ChEBI" id="CHEBI:57945"/>
        <dbReference type="EC" id="1.1.1.369"/>
    </reaction>
</comment>
<evidence type="ECO:0000256" key="3">
    <source>
        <dbReference type="ARBA" id="ARBA00023027"/>
    </source>
</evidence>
<dbReference type="EMBL" id="CP102290">
    <property type="protein sequence ID" value="UWP58973.1"/>
    <property type="molecule type" value="Genomic_DNA"/>
</dbReference>
<comment type="function">
    <text evidence="4">Involved in the oxidation of myo-inositol (MI) and D-chiro-inositol (DCI) to 2-keto-myo-inositol (2KMI or 2-inosose) and 1-keto-D-chiro-inositol (1KDCI), respectively.</text>
</comment>
<dbReference type="PANTHER" id="PTHR43593:SF1">
    <property type="entry name" value="INOSITOL 2-DEHYDROGENASE"/>
    <property type="match status" value="1"/>
</dbReference>
<name>A0ABY5VG22_9FIRM</name>
<reference evidence="7" key="1">
    <citation type="journal article" date="2022" name="Cell">
        <title>Design, construction, and in vivo augmentation of a complex gut microbiome.</title>
        <authorList>
            <person name="Cheng A.G."/>
            <person name="Ho P.Y."/>
            <person name="Aranda-Diaz A."/>
            <person name="Jain S."/>
            <person name="Yu F.B."/>
            <person name="Meng X."/>
            <person name="Wang M."/>
            <person name="Iakiviak M."/>
            <person name="Nagashima K."/>
            <person name="Zhao A."/>
            <person name="Murugkar P."/>
            <person name="Patil A."/>
            <person name="Atabakhsh K."/>
            <person name="Weakley A."/>
            <person name="Yan J."/>
            <person name="Brumbaugh A.R."/>
            <person name="Higginbottom S."/>
            <person name="Dimas A."/>
            <person name="Shiver A.L."/>
            <person name="Deutschbauer A."/>
            <person name="Neff N."/>
            <person name="Sonnenburg J.L."/>
            <person name="Huang K.C."/>
            <person name="Fischbach M.A."/>
        </authorList>
    </citation>
    <scope>NUCLEOTIDE SEQUENCE</scope>
    <source>
        <strain evidence="7">DSM 19829</strain>
    </source>
</reference>
<organism evidence="7 8">
    <name type="scientific">Ruminococcus gauvreauii</name>
    <dbReference type="NCBI Taxonomy" id="438033"/>
    <lineage>
        <taxon>Bacteria</taxon>
        <taxon>Bacillati</taxon>
        <taxon>Bacillota</taxon>
        <taxon>Clostridia</taxon>
        <taxon>Eubacteriales</taxon>
        <taxon>Oscillospiraceae</taxon>
        <taxon>Ruminococcus</taxon>
    </lineage>
</organism>
<keyword evidence="2 4" id="KW-0560">Oxidoreductase</keyword>
<feature type="domain" description="Gfo/Idh/MocA-like oxidoreductase C-terminal" evidence="6">
    <location>
        <begin position="135"/>
        <end position="309"/>
    </location>
</feature>
<comment type="similarity">
    <text evidence="1 4">Belongs to the Gfo/Idh/MocA family.</text>
</comment>
<dbReference type="EC" id="1.1.1.369" evidence="4"/>
<keyword evidence="3 4" id="KW-0520">NAD</keyword>
<dbReference type="Pfam" id="PF02894">
    <property type="entry name" value="GFO_IDH_MocA_C"/>
    <property type="match status" value="1"/>
</dbReference>
<evidence type="ECO:0000259" key="6">
    <source>
        <dbReference type="Pfam" id="PF02894"/>
    </source>
</evidence>
<dbReference type="InterPro" id="IPR023794">
    <property type="entry name" value="MI/DCI_dehydrogenase"/>
</dbReference>